<dbReference type="Bgee" id="ENSAMXG00000033248">
    <property type="expression patterns" value="Expressed in camera-type eye and 6 other cell types or tissues"/>
</dbReference>
<dbReference type="PROSITE" id="PS00290">
    <property type="entry name" value="IG_MHC"/>
    <property type="match status" value="1"/>
</dbReference>
<dbReference type="InterPro" id="IPR036179">
    <property type="entry name" value="Ig-like_dom_sf"/>
</dbReference>
<reference evidence="4" key="4">
    <citation type="submission" date="2025-09" db="UniProtKB">
        <authorList>
            <consortium name="Ensembl"/>
        </authorList>
    </citation>
    <scope>IDENTIFICATION</scope>
</reference>
<keyword evidence="5" id="KW-1185">Reference proteome</keyword>
<dbReference type="SUPFAM" id="SSF48726">
    <property type="entry name" value="Immunoglobulin"/>
    <property type="match status" value="1"/>
</dbReference>
<dbReference type="AlphaFoldDB" id="A0A3B1IUY3"/>
<evidence type="ECO:0000313" key="5">
    <source>
        <dbReference type="Proteomes" id="UP000018467"/>
    </source>
</evidence>
<dbReference type="InterPro" id="IPR003597">
    <property type="entry name" value="Ig_C1-set"/>
</dbReference>
<dbReference type="InterPro" id="IPR003006">
    <property type="entry name" value="Ig/MHC_CS"/>
</dbReference>
<dbReference type="GeneTree" id="ENSGT00940000169326"/>
<name>A0A3B1IUY3_ASTMX</name>
<proteinExistence type="predicted"/>
<protein>
    <recommendedName>
        <fullName evidence="3">Ig-like domain-containing protein</fullName>
    </recommendedName>
</protein>
<feature type="transmembrane region" description="Helical" evidence="2">
    <location>
        <begin position="42"/>
        <end position="63"/>
    </location>
</feature>
<keyword evidence="2" id="KW-1133">Transmembrane helix</keyword>
<reference evidence="5" key="2">
    <citation type="journal article" date="2014" name="Nat. Commun.">
        <title>The cavefish genome reveals candidate genes for eye loss.</title>
        <authorList>
            <person name="McGaugh S.E."/>
            <person name="Gross J.B."/>
            <person name="Aken B."/>
            <person name="Blin M."/>
            <person name="Borowsky R."/>
            <person name="Chalopin D."/>
            <person name="Hinaux H."/>
            <person name="Jeffery W.R."/>
            <person name="Keene A."/>
            <person name="Ma L."/>
            <person name="Minx P."/>
            <person name="Murphy D."/>
            <person name="O'Quin K.E."/>
            <person name="Retaux S."/>
            <person name="Rohner N."/>
            <person name="Searle S.M."/>
            <person name="Stahl B.A."/>
            <person name="Tabin C."/>
            <person name="Volff J.N."/>
            <person name="Yoshizawa M."/>
            <person name="Warren W.C."/>
        </authorList>
    </citation>
    <scope>NUCLEOTIDE SEQUENCE [LARGE SCALE GENOMIC DNA]</scope>
    <source>
        <strain evidence="5">female</strain>
    </source>
</reference>
<dbReference type="PROSITE" id="PS50835">
    <property type="entry name" value="IG_LIKE"/>
    <property type="match status" value="1"/>
</dbReference>
<reference evidence="4" key="3">
    <citation type="submission" date="2025-08" db="UniProtKB">
        <authorList>
            <consortium name="Ensembl"/>
        </authorList>
    </citation>
    <scope>IDENTIFICATION</scope>
</reference>
<evidence type="ECO:0000256" key="2">
    <source>
        <dbReference type="SAM" id="Phobius"/>
    </source>
</evidence>
<dbReference type="InterPro" id="IPR007110">
    <property type="entry name" value="Ig-like_dom"/>
</dbReference>
<evidence type="ECO:0000256" key="1">
    <source>
        <dbReference type="ARBA" id="ARBA00023319"/>
    </source>
</evidence>
<feature type="domain" description="Ig-like" evidence="3">
    <location>
        <begin position="104"/>
        <end position="194"/>
    </location>
</feature>
<organism evidence="4 5">
    <name type="scientific">Astyanax mexicanus</name>
    <name type="common">Blind cave fish</name>
    <name type="synonym">Astyanax fasciatus mexicanus</name>
    <dbReference type="NCBI Taxonomy" id="7994"/>
    <lineage>
        <taxon>Eukaryota</taxon>
        <taxon>Metazoa</taxon>
        <taxon>Chordata</taxon>
        <taxon>Craniata</taxon>
        <taxon>Vertebrata</taxon>
        <taxon>Euteleostomi</taxon>
        <taxon>Actinopterygii</taxon>
        <taxon>Neopterygii</taxon>
        <taxon>Teleostei</taxon>
        <taxon>Ostariophysi</taxon>
        <taxon>Characiformes</taxon>
        <taxon>Characoidei</taxon>
        <taxon>Acestrorhamphidae</taxon>
        <taxon>Acestrorhamphinae</taxon>
        <taxon>Astyanax</taxon>
    </lineage>
</organism>
<feature type="transmembrane region" description="Helical" evidence="2">
    <location>
        <begin position="202"/>
        <end position="219"/>
    </location>
</feature>
<sequence>CLQLQHRSSPGQPGFWAVCHLLLNTVQSSCPMCRKTPQNIMLPPPCFTVGMMFLGWYSSFFVLQTRRVELRPKISHEWNFNGDLSSDKNLNVINIYTLFILLAPPAVRVFAKKSVHEWRNLTLTCLITGFYPKDVKMSLRKFSTEIPEHLITSSGVRPNDDETYQLRKCVEIQEDDKADYDCYVSHSSLTEPVIKQWDTQRVHCIVACGLNIFFYLVLIREI</sequence>
<accession>A0A3B1IUY3</accession>
<dbReference type="PANTHER" id="PTHR19944">
    <property type="entry name" value="MHC CLASS II-RELATED"/>
    <property type="match status" value="1"/>
</dbReference>
<dbReference type="InterPro" id="IPR013783">
    <property type="entry name" value="Ig-like_fold"/>
</dbReference>
<dbReference type="SMART" id="SM00407">
    <property type="entry name" value="IGc1"/>
    <property type="match status" value="1"/>
</dbReference>
<evidence type="ECO:0000313" key="4">
    <source>
        <dbReference type="Ensembl" id="ENSAMXP00000032889.1"/>
    </source>
</evidence>
<dbReference type="Proteomes" id="UP000018467">
    <property type="component" value="Unassembled WGS sequence"/>
</dbReference>
<dbReference type="Ensembl" id="ENSAMXT00000052452.1">
    <property type="protein sequence ID" value="ENSAMXP00000032889.1"/>
    <property type="gene ID" value="ENSAMXG00000033248.1"/>
</dbReference>
<dbReference type="InterPro" id="IPR050160">
    <property type="entry name" value="MHC/Immunoglobulin"/>
</dbReference>
<keyword evidence="2" id="KW-0812">Transmembrane</keyword>
<reference evidence="5" key="1">
    <citation type="submission" date="2013-03" db="EMBL/GenBank/DDBJ databases">
        <authorList>
            <person name="Jeffery W."/>
            <person name="Warren W."/>
            <person name="Wilson R.K."/>
        </authorList>
    </citation>
    <scope>NUCLEOTIDE SEQUENCE</scope>
    <source>
        <strain evidence="5">female</strain>
    </source>
</reference>
<evidence type="ECO:0000259" key="3">
    <source>
        <dbReference type="PROSITE" id="PS50835"/>
    </source>
</evidence>
<dbReference type="InParanoid" id="A0A3B1IUY3"/>
<dbReference type="Gene3D" id="2.60.40.10">
    <property type="entry name" value="Immunoglobulins"/>
    <property type="match status" value="1"/>
</dbReference>
<keyword evidence="2" id="KW-0472">Membrane</keyword>
<keyword evidence="1" id="KW-0393">Immunoglobulin domain</keyword>
<dbReference type="Pfam" id="PF07654">
    <property type="entry name" value="C1-set"/>
    <property type="match status" value="1"/>
</dbReference>